<organism evidence="2 3">
    <name type="scientific">Parnassius apollo</name>
    <name type="common">Apollo butterfly</name>
    <name type="synonym">Papilio apollo</name>
    <dbReference type="NCBI Taxonomy" id="110799"/>
    <lineage>
        <taxon>Eukaryota</taxon>
        <taxon>Metazoa</taxon>
        <taxon>Ecdysozoa</taxon>
        <taxon>Arthropoda</taxon>
        <taxon>Hexapoda</taxon>
        <taxon>Insecta</taxon>
        <taxon>Pterygota</taxon>
        <taxon>Neoptera</taxon>
        <taxon>Endopterygota</taxon>
        <taxon>Lepidoptera</taxon>
        <taxon>Glossata</taxon>
        <taxon>Ditrysia</taxon>
        <taxon>Papilionoidea</taxon>
        <taxon>Papilionidae</taxon>
        <taxon>Parnassiinae</taxon>
        <taxon>Parnassini</taxon>
        <taxon>Parnassius</taxon>
        <taxon>Parnassius</taxon>
    </lineage>
</organism>
<feature type="region of interest" description="Disordered" evidence="1">
    <location>
        <begin position="272"/>
        <end position="335"/>
    </location>
</feature>
<protein>
    <submittedName>
        <fullName evidence="2">(apollo) hypothetical protein</fullName>
    </submittedName>
</protein>
<evidence type="ECO:0000313" key="3">
    <source>
        <dbReference type="Proteomes" id="UP000691718"/>
    </source>
</evidence>
<feature type="compositionally biased region" description="Basic and acidic residues" evidence="1">
    <location>
        <begin position="296"/>
        <end position="307"/>
    </location>
</feature>
<gene>
    <name evidence="2" type="ORF">PAPOLLO_LOCUS7684</name>
</gene>
<reference evidence="2" key="1">
    <citation type="submission" date="2021-04" db="EMBL/GenBank/DDBJ databases">
        <authorList>
            <person name="Tunstrom K."/>
        </authorList>
    </citation>
    <scope>NUCLEOTIDE SEQUENCE</scope>
</reference>
<name>A0A8S3WL96_PARAO</name>
<feature type="compositionally biased region" description="Basic residues" evidence="1">
    <location>
        <begin position="232"/>
        <end position="241"/>
    </location>
</feature>
<dbReference type="Proteomes" id="UP000691718">
    <property type="component" value="Unassembled WGS sequence"/>
</dbReference>
<keyword evidence="3" id="KW-1185">Reference proteome</keyword>
<feature type="region of interest" description="Disordered" evidence="1">
    <location>
        <begin position="230"/>
        <end position="256"/>
    </location>
</feature>
<dbReference type="EMBL" id="CAJQZP010000528">
    <property type="protein sequence ID" value="CAG4966736.1"/>
    <property type="molecule type" value="Genomic_DNA"/>
</dbReference>
<dbReference type="OrthoDB" id="274660at2759"/>
<feature type="compositionally biased region" description="Acidic residues" evidence="1">
    <location>
        <begin position="313"/>
        <end position="323"/>
    </location>
</feature>
<comment type="caution">
    <text evidence="2">The sequence shown here is derived from an EMBL/GenBank/DDBJ whole genome shotgun (WGS) entry which is preliminary data.</text>
</comment>
<dbReference type="AlphaFoldDB" id="A0A8S3WL96"/>
<evidence type="ECO:0000313" key="2">
    <source>
        <dbReference type="EMBL" id="CAG4966736.1"/>
    </source>
</evidence>
<evidence type="ECO:0000256" key="1">
    <source>
        <dbReference type="SAM" id="MobiDB-lite"/>
    </source>
</evidence>
<sequence>MLSIVLSYAGIRDAIECLKHIIRGVVPDDEPNFQDLIEYYSILLRKSANPSSPGDWIKECGQGYLCLSEDKNGSLKSAAVKYYGQTRSAAILFSTKISSFGQESVEENSQANGDYRTENYTPTKTKTLISNTSESFSVGPRNKLNRSQNTVEAKYADNSVENEHKTDESAENKERLSWHYKPLSAAQKPLPEIQFQSYDVDRAESTAYSDEFLRSLDGIKFRPLQRNDPSWRRRSFRKRHSSSSNSSRDSRASRDEELKMFTSLEEEEFKKMNENDNFGRFGSTPNLSTRSYSRSRSREKSRERKTDNWSIEETVDGTVEEENTESKPKLKGLPKLDSFVEEKDETKEFNEVTEETEEDIDFWAKFGD</sequence>
<feature type="compositionally biased region" description="Basic and acidic residues" evidence="1">
    <location>
        <begin position="161"/>
        <end position="174"/>
    </location>
</feature>
<proteinExistence type="predicted"/>
<feature type="region of interest" description="Disordered" evidence="1">
    <location>
        <begin position="132"/>
        <end position="174"/>
    </location>
</feature>
<accession>A0A8S3WL96</accession>